<keyword evidence="2" id="KW-1185">Reference proteome</keyword>
<feature type="non-terminal residue" evidence="1">
    <location>
        <position position="181"/>
    </location>
</feature>
<protein>
    <submittedName>
        <fullName evidence="1">Uncharacterized protein</fullName>
    </submittedName>
</protein>
<sequence>MAVKEEHDDIDFADLINLTYLSNDLTIDEEEANSLFGTKLSSNALDSLQRAKLMKYLTAKANDQCSDVINLGRQMKLEEKLNVFETENVREQIVQLLTEYNDKLIQLVKCKDKICDYETLAVNSKISSEQRKQVELFRLEVKSKIVEIERFKRVLLHRLGNQTPKNDEALLKLKEFVEDHL</sequence>
<gene>
    <name evidence="1" type="ORF">Bhyg_11018</name>
</gene>
<proteinExistence type="predicted"/>
<dbReference type="Proteomes" id="UP001151699">
    <property type="component" value="Chromosome X"/>
</dbReference>
<accession>A0A9Q0MVX8</accession>
<organism evidence="1 2">
    <name type="scientific">Pseudolycoriella hygida</name>
    <dbReference type="NCBI Taxonomy" id="35572"/>
    <lineage>
        <taxon>Eukaryota</taxon>
        <taxon>Metazoa</taxon>
        <taxon>Ecdysozoa</taxon>
        <taxon>Arthropoda</taxon>
        <taxon>Hexapoda</taxon>
        <taxon>Insecta</taxon>
        <taxon>Pterygota</taxon>
        <taxon>Neoptera</taxon>
        <taxon>Endopterygota</taxon>
        <taxon>Diptera</taxon>
        <taxon>Nematocera</taxon>
        <taxon>Sciaroidea</taxon>
        <taxon>Sciaridae</taxon>
        <taxon>Pseudolycoriella</taxon>
    </lineage>
</organism>
<comment type="caution">
    <text evidence="1">The sequence shown here is derived from an EMBL/GenBank/DDBJ whole genome shotgun (WGS) entry which is preliminary data.</text>
</comment>
<dbReference type="OrthoDB" id="10291792at2759"/>
<reference evidence="1" key="1">
    <citation type="submission" date="2022-07" db="EMBL/GenBank/DDBJ databases">
        <authorList>
            <person name="Trinca V."/>
            <person name="Uliana J.V.C."/>
            <person name="Torres T.T."/>
            <person name="Ward R.J."/>
            <person name="Monesi N."/>
        </authorList>
    </citation>
    <scope>NUCLEOTIDE SEQUENCE</scope>
    <source>
        <strain evidence="1">HSMRA1968</strain>
        <tissue evidence="1">Whole embryos</tissue>
    </source>
</reference>
<name>A0A9Q0MVX8_9DIPT</name>
<evidence type="ECO:0000313" key="1">
    <source>
        <dbReference type="EMBL" id="KAJ6638284.1"/>
    </source>
</evidence>
<dbReference type="AlphaFoldDB" id="A0A9Q0MVX8"/>
<evidence type="ECO:0000313" key="2">
    <source>
        <dbReference type="Proteomes" id="UP001151699"/>
    </source>
</evidence>
<dbReference type="EMBL" id="WJQU01000003">
    <property type="protein sequence ID" value="KAJ6638284.1"/>
    <property type="molecule type" value="Genomic_DNA"/>
</dbReference>